<reference evidence="2 3" key="1">
    <citation type="journal article" date="2008" name="Nature">
        <title>The genome of the choanoflagellate Monosiga brevicollis and the origin of metazoans.</title>
        <authorList>
            <consortium name="JGI Sequencing"/>
            <person name="King N."/>
            <person name="Westbrook M.J."/>
            <person name="Young S.L."/>
            <person name="Kuo A."/>
            <person name="Abedin M."/>
            <person name="Chapman J."/>
            <person name="Fairclough S."/>
            <person name="Hellsten U."/>
            <person name="Isogai Y."/>
            <person name="Letunic I."/>
            <person name="Marr M."/>
            <person name="Pincus D."/>
            <person name="Putnam N."/>
            <person name="Rokas A."/>
            <person name="Wright K.J."/>
            <person name="Zuzow R."/>
            <person name="Dirks W."/>
            <person name="Good M."/>
            <person name="Goodstein D."/>
            <person name="Lemons D."/>
            <person name="Li W."/>
            <person name="Lyons J.B."/>
            <person name="Morris A."/>
            <person name="Nichols S."/>
            <person name="Richter D.J."/>
            <person name="Salamov A."/>
            <person name="Bork P."/>
            <person name="Lim W.A."/>
            <person name="Manning G."/>
            <person name="Miller W.T."/>
            <person name="McGinnis W."/>
            <person name="Shapiro H."/>
            <person name="Tjian R."/>
            <person name="Grigoriev I.V."/>
            <person name="Rokhsar D."/>
        </authorList>
    </citation>
    <scope>NUCLEOTIDE SEQUENCE [LARGE SCALE GENOMIC DNA]</scope>
    <source>
        <strain evidence="3">MX1 / ATCC 50154</strain>
    </source>
</reference>
<feature type="region of interest" description="Disordered" evidence="1">
    <location>
        <begin position="1"/>
        <end position="141"/>
    </location>
</feature>
<dbReference type="InParanoid" id="A9V1Y3"/>
<dbReference type="KEGG" id="mbr:MONBRDRAFT_37469"/>
<evidence type="ECO:0000256" key="1">
    <source>
        <dbReference type="SAM" id="MobiDB-lite"/>
    </source>
</evidence>
<keyword evidence="3" id="KW-1185">Reference proteome</keyword>
<accession>A9V1Y3</accession>
<evidence type="ECO:0000313" key="3">
    <source>
        <dbReference type="Proteomes" id="UP000001357"/>
    </source>
</evidence>
<sequence>MMRSAAAPRSPTSGANEANTQRTLGPTSQSSRVVPDSMTNDDDHQCASERINAKAAPKTRVRRDARINTKSQTNSMNQASAASSKSQDMVGPRGESARSKPQSRRARAQADVSANASASTNTNTNRNVGGSTGASRSIQTRARKPIDIKKPLRDVVRMIMQDPQGAYTQTKNLLKKVGCKTLVAFVIQLVADHQRESSDSSVQSHQSKSPWWTMVLNALMPMLPQDLKRPILALFTCVNEVLSTLSPLQLGGVGVLVVSVALTVYEYRHKIDWSLLLEVVQPVLASQFALKPSDMANLWDFALKHSDTVSWTLRAVQTFLFTGSLVPATFQLAST</sequence>
<dbReference type="Proteomes" id="UP000001357">
    <property type="component" value="Unassembled WGS sequence"/>
</dbReference>
<name>A9V1Y3_MONBE</name>
<feature type="compositionally biased region" description="Polar residues" evidence="1">
    <location>
        <begin position="68"/>
        <end position="87"/>
    </location>
</feature>
<dbReference type="GeneID" id="5892022"/>
<proteinExistence type="predicted"/>
<organism evidence="2 3">
    <name type="scientific">Monosiga brevicollis</name>
    <name type="common">Choanoflagellate</name>
    <dbReference type="NCBI Taxonomy" id="81824"/>
    <lineage>
        <taxon>Eukaryota</taxon>
        <taxon>Choanoflagellata</taxon>
        <taxon>Craspedida</taxon>
        <taxon>Salpingoecidae</taxon>
        <taxon>Monosiga</taxon>
    </lineage>
</organism>
<dbReference type="AlphaFoldDB" id="A9V1Y3"/>
<feature type="compositionally biased region" description="Low complexity" evidence="1">
    <location>
        <begin position="113"/>
        <end position="125"/>
    </location>
</feature>
<protein>
    <submittedName>
        <fullName evidence="2">Uncharacterized protein</fullName>
    </submittedName>
</protein>
<evidence type="ECO:0000313" key="2">
    <source>
        <dbReference type="EMBL" id="EDQ88522.1"/>
    </source>
</evidence>
<feature type="compositionally biased region" description="Polar residues" evidence="1">
    <location>
        <begin position="126"/>
        <end position="140"/>
    </location>
</feature>
<gene>
    <name evidence="2" type="ORF">MONBRDRAFT_37469</name>
</gene>
<dbReference type="EMBL" id="CH991554">
    <property type="protein sequence ID" value="EDQ88522.1"/>
    <property type="molecule type" value="Genomic_DNA"/>
</dbReference>
<dbReference type="RefSeq" id="XP_001746626.1">
    <property type="nucleotide sequence ID" value="XM_001746574.1"/>
</dbReference>
<feature type="compositionally biased region" description="Polar residues" evidence="1">
    <location>
        <begin position="10"/>
        <end position="32"/>
    </location>
</feature>